<keyword evidence="10" id="KW-0325">Glycoprotein</keyword>
<evidence type="ECO:0000256" key="4">
    <source>
        <dbReference type="ARBA" id="ARBA00022729"/>
    </source>
</evidence>
<evidence type="ECO:0000256" key="11">
    <source>
        <dbReference type="ARBA" id="ARBA00023182"/>
    </source>
</evidence>
<dbReference type="PANTHER" id="PTHR19944:SF86">
    <property type="entry name" value="HLA CLASS II HISTOCOMPATIBILITY ANTIGEN, DR ALPHA CHAIN"/>
    <property type="match status" value="1"/>
</dbReference>
<dbReference type="Proteomes" id="UP000824782">
    <property type="component" value="Unassembled WGS sequence"/>
</dbReference>
<evidence type="ECO:0000313" key="14">
    <source>
        <dbReference type="Proteomes" id="UP000824782"/>
    </source>
</evidence>
<evidence type="ECO:0000256" key="5">
    <source>
        <dbReference type="ARBA" id="ARBA00022859"/>
    </source>
</evidence>
<comment type="similarity">
    <text evidence="2">Belongs to the MHC class II family.</text>
</comment>
<evidence type="ECO:0000256" key="6">
    <source>
        <dbReference type="ARBA" id="ARBA00022989"/>
    </source>
</evidence>
<keyword evidence="11" id="KW-0491">MHC II</keyword>
<dbReference type="Pfam" id="PF07654">
    <property type="entry name" value="C1-set"/>
    <property type="match status" value="1"/>
</dbReference>
<keyword evidence="3" id="KW-0812">Transmembrane</keyword>
<dbReference type="InterPro" id="IPR007110">
    <property type="entry name" value="Ig-like_dom"/>
</dbReference>
<dbReference type="PROSITE" id="PS00290">
    <property type="entry name" value="IG_MHC"/>
    <property type="match status" value="1"/>
</dbReference>
<keyword evidence="9" id="KW-1015">Disulfide bond</keyword>
<protein>
    <recommendedName>
        <fullName evidence="12">Ig-like domain-containing protein</fullName>
    </recommendedName>
</protein>
<comment type="subcellular location">
    <subcellularLocation>
        <location evidence="1">Membrane</location>
        <topology evidence="1">Single-pass type I membrane protein</topology>
    </subcellularLocation>
</comment>
<dbReference type="InterPro" id="IPR014745">
    <property type="entry name" value="MHC_II_a/b_N"/>
</dbReference>
<dbReference type="EMBL" id="WNYA01013236">
    <property type="protein sequence ID" value="KAG8539744.1"/>
    <property type="molecule type" value="Genomic_DNA"/>
</dbReference>
<keyword evidence="5" id="KW-0391">Immunity</keyword>
<dbReference type="InterPro" id="IPR013783">
    <property type="entry name" value="Ig-like_fold"/>
</dbReference>
<sequence>MFQIDEDEIFYVDLQSKQVRWRLPQFGEAASFEAAGALQDIGVLKYNLEQYEKMSNFTKAKSVFLGDVHVFTEKPPLLGHPVTLICLANKFFPPVIKMSWFRNGEPVTDGVSETDYYPALDGSFSKFLYLVTLPKEGDMYSCSVEHDGLSINPTNRFWCK</sequence>
<dbReference type="Pfam" id="PF00993">
    <property type="entry name" value="MHC_II_alpha"/>
    <property type="match status" value="1"/>
</dbReference>
<dbReference type="InterPro" id="IPR003597">
    <property type="entry name" value="Ig_C1-set"/>
</dbReference>
<keyword evidence="7" id="KW-1064">Adaptive immunity</keyword>
<dbReference type="SMART" id="SM00407">
    <property type="entry name" value="IGc1"/>
    <property type="match status" value="1"/>
</dbReference>
<keyword evidence="8" id="KW-0472">Membrane</keyword>
<organism evidence="13 14">
    <name type="scientific">Engystomops pustulosus</name>
    <name type="common">Tungara frog</name>
    <name type="synonym">Physalaemus pustulosus</name>
    <dbReference type="NCBI Taxonomy" id="76066"/>
    <lineage>
        <taxon>Eukaryota</taxon>
        <taxon>Metazoa</taxon>
        <taxon>Chordata</taxon>
        <taxon>Craniata</taxon>
        <taxon>Vertebrata</taxon>
        <taxon>Euteleostomi</taxon>
        <taxon>Amphibia</taxon>
        <taxon>Batrachia</taxon>
        <taxon>Anura</taxon>
        <taxon>Neobatrachia</taxon>
        <taxon>Hyloidea</taxon>
        <taxon>Leptodactylidae</taxon>
        <taxon>Leiuperinae</taxon>
        <taxon>Engystomops</taxon>
    </lineage>
</organism>
<dbReference type="PROSITE" id="PS50835">
    <property type="entry name" value="IG_LIKE"/>
    <property type="match status" value="1"/>
</dbReference>
<proteinExistence type="inferred from homology"/>
<evidence type="ECO:0000313" key="13">
    <source>
        <dbReference type="EMBL" id="KAG8539744.1"/>
    </source>
</evidence>
<keyword evidence="6" id="KW-1133">Transmembrane helix</keyword>
<evidence type="ECO:0000256" key="7">
    <source>
        <dbReference type="ARBA" id="ARBA00023130"/>
    </source>
</evidence>
<dbReference type="GO" id="GO:0042613">
    <property type="term" value="C:MHC class II protein complex"/>
    <property type="evidence" value="ECO:0007669"/>
    <property type="project" value="UniProtKB-KW"/>
</dbReference>
<dbReference type="AlphaFoldDB" id="A0AAV6YX12"/>
<evidence type="ECO:0000256" key="2">
    <source>
        <dbReference type="ARBA" id="ARBA00007394"/>
    </source>
</evidence>
<name>A0AAV6YX12_ENGPU</name>
<evidence type="ECO:0000256" key="3">
    <source>
        <dbReference type="ARBA" id="ARBA00022692"/>
    </source>
</evidence>
<dbReference type="GO" id="GO:0002250">
    <property type="term" value="P:adaptive immune response"/>
    <property type="evidence" value="ECO:0007669"/>
    <property type="project" value="UniProtKB-KW"/>
</dbReference>
<dbReference type="SUPFAM" id="SSF54452">
    <property type="entry name" value="MHC antigen-recognition domain"/>
    <property type="match status" value="1"/>
</dbReference>
<reference evidence="13" key="1">
    <citation type="thesis" date="2020" institute="ProQuest LLC" country="789 East Eisenhower Parkway, Ann Arbor, MI, USA">
        <title>Comparative Genomics and Chromosome Evolution.</title>
        <authorList>
            <person name="Mudd A.B."/>
        </authorList>
    </citation>
    <scope>NUCLEOTIDE SEQUENCE</scope>
    <source>
        <strain evidence="13">237g6f4</strain>
        <tissue evidence="13">Blood</tissue>
    </source>
</reference>
<accession>A0AAV6YX12</accession>
<dbReference type="InterPro" id="IPR050160">
    <property type="entry name" value="MHC/Immunoglobulin"/>
</dbReference>
<keyword evidence="14" id="KW-1185">Reference proteome</keyword>
<feature type="domain" description="Ig-like" evidence="12">
    <location>
        <begin position="79"/>
        <end position="146"/>
    </location>
</feature>
<dbReference type="SMART" id="SM00920">
    <property type="entry name" value="MHC_II_alpha"/>
    <property type="match status" value="1"/>
</dbReference>
<keyword evidence="4" id="KW-0732">Signal</keyword>
<dbReference type="InterPro" id="IPR001003">
    <property type="entry name" value="MHC_II_a_N"/>
</dbReference>
<dbReference type="PANTHER" id="PTHR19944">
    <property type="entry name" value="MHC CLASS II-RELATED"/>
    <property type="match status" value="1"/>
</dbReference>
<evidence type="ECO:0000259" key="12">
    <source>
        <dbReference type="PROSITE" id="PS50835"/>
    </source>
</evidence>
<comment type="caution">
    <text evidence="13">The sequence shown here is derived from an EMBL/GenBank/DDBJ whole genome shotgun (WGS) entry which is preliminary data.</text>
</comment>
<dbReference type="SUPFAM" id="SSF48726">
    <property type="entry name" value="Immunoglobulin"/>
    <property type="match status" value="1"/>
</dbReference>
<dbReference type="Gene3D" id="3.10.320.10">
    <property type="entry name" value="Class II Histocompatibility Antigen, M Beta Chain, Chain B, domain 1"/>
    <property type="match status" value="1"/>
</dbReference>
<evidence type="ECO:0000256" key="1">
    <source>
        <dbReference type="ARBA" id="ARBA00004479"/>
    </source>
</evidence>
<dbReference type="Gene3D" id="2.60.40.10">
    <property type="entry name" value="Immunoglobulins"/>
    <property type="match status" value="1"/>
</dbReference>
<gene>
    <name evidence="13" type="ORF">GDO81_020437</name>
</gene>
<dbReference type="GO" id="GO:0002504">
    <property type="term" value="P:antigen processing and presentation of peptide or polysaccharide antigen via MHC class II"/>
    <property type="evidence" value="ECO:0007669"/>
    <property type="project" value="UniProtKB-KW"/>
</dbReference>
<dbReference type="InterPro" id="IPR003006">
    <property type="entry name" value="Ig/MHC_CS"/>
</dbReference>
<dbReference type="InterPro" id="IPR011162">
    <property type="entry name" value="MHC_I/II-like_Ag-recog"/>
</dbReference>
<evidence type="ECO:0000256" key="8">
    <source>
        <dbReference type="ARBA" id="ARBA00023136"/>
    </source>
</evidence>
<dbReference type="InterPro" id="IPR036179">
    <property type="entry name" value="Ig-like_dom_sf"/>
</dbReference>
<evidence type="ECO:0000256" key="10">
    <source>
        <dbReference type="ARBA" id="ARBA00023180"/>
    </source>
</evidence>
<evidence type="ECO:0000256" key="9">
    <source>
        <dbReference type="ARBA" id="ARBA00023157"/>
    </source>
</evidence>